<dbReference type="EMBL" id="CP000474">
    <property type="protein sequence ID" value="ABM10255.1"/>
    <property type="molecule type" value="Genomic_DNA"/>
</dbReference>
<dbReference type="PIRSF" id="PIRSF000538">
    <property type="entry name" value="GlpK"/>
    <property type="match status" value="1"/>
</dbReference>
<keyword evidence="2" id="KW-0808">Transferase</keyword>
<keyword evidence="7" id="KW-1185">Reference proteome</keyword>
<evidence type="ECO:0000313" key="7">
    <source>
        <dbReference type="Proteomes" id="UP000000637"/>
    </source>
</evidence>
<dbReference type="PANTHER" id="PTHR43095">
    <property type="entry name" value="SUGAR KINASE"/>
    <property type="match status" value="1"/>
</dbReference>
<dbReference type="HOGENOM" id="CLU_009281_3_4_11"/>
<evidence type="ECO:0000256" key="4">
    <source>
        <dbReference type="SAM" id="MobiDB-lite"/>
    </source>
</evidence>
<dbReference type="eggNOG" id="COG1070">
    <property type="taxonomic scope" value="Bacteria"/>
</dbReference>
<evidence type="ECO:0000259" key="5">
    <source>
        <dbReference type="Pfam" id="PF00370"/>
    </source>
</evidence>
<reference evidence="6 7" key="1">
    <citation type="journal article" date="2006" name="PLoS Genet.">
        <title>Secrets of soil survival revealed by the genome sequence of Arthrobacter aurescens TC1.</title>
        <authorList>
            <person name="Mongodin E.F."/>
            <person name="Shapir N."/>
            <person name="Daugherty S.C."/>
            <person name="DeBoy R.T."/>
            <person name="Emerson J.B."/>
            <person name="Shvartzbeyn A."/>
            <person name="Radune D."/>
            <person name="Vamathevan J."/>
            <person name="Riggs F."/>
            <person name="Grinberg V."/>
            <person name="Khouri H."/>
            <person name="Wackett L.P."/>
            <person name="Nelson K.E."/>
            <person name="Sadowsky M.J."/>
        </authorList>
    </citation>
    <scope>NUCLEOTIDE SEQUENCE [LARGE SCALE GENOMIC DNA]</scope>
    <source>
        <strain evidence="6 7">TC1</strain>
    </source>
</reference>
<dbReference type="STRING" id="290340.AAur_0351"/>
<dbReference type="GO" id="GO:0005975">
    <property type="term" value="P:carbohydrate metabolic process"/>
    <property type="evidence" value="ECO:0007669"/>
    <property type="project" value="InterPro"/>
</dbReference>
<organism evidence="6 7">
    <name type="scientific">Paenarthrobacter aurescens (strain TC1)</name>
    <dbReference type="NCBI Taxonomy" id="290340"/>
    <lineage>
        <taxon>Bacteria</taxon>
        <taxon>Bacillati</taxon>
        <taxon>Actinomycetota</taxon>
        <taxon>Actinomycetes</taxon>
        <taxon>Micrococcales</taxon>
        <taxon>Micrococcaceae</taxon>
        <taxon>Paenarthrobacter</taxon>
    </lineage>
</organism>
<evidence type="ECO:0000256" key="2">
    <source>
        <dbReference type="ARBA" id="ARBA00022679"/>
    </source>
</evidence>
<name>A1R1Q5_PAEAT</name>
<feature type="region of interest" description="Disordered" evidence="4">
    <location>
        <begin position="438"/>
        <end position="457"/>
    </location>
</feature>
<dbReference type="PANTHER" id="PTHR43095:SF2">
    <property type="entry name" value="GLUCONOKINASE"/>
    <property type="match status" value="1"/>
</dbReference>
<comment type="similarity">
    <text evidence="1">Belongs to the FGGY kinase family.</text>
</comment>
<dbReference type="KEGG" id="aau:AAur_0351"/>
<dbReference type="Gene3D" id="3.30.420.40">
    <property type="match status" value="2"/>
</dbReference>
<dbReference type="GO" id="GO:0016301">
    <property type="term" value="F:kinase activity"/>
    <property type="evidence" value="ECO:0007669"/>
    <property type="project" value="UniProtKB-KW"/>
</dbReference>
<dbReference type="Proteomes" id="UP000000637">
    <property type="component" value="Chromosome"/>
</dbReference>
<dbReference type="OrthoDB" id="9782710at2"/>
<dbReference type="InterPro" id="IPR000577">
    <property type="entry name" value="Carb_kinase_FGGY"/>
</dbReference>
<dbReference type="CDD" id="cd07773">
    <property type="entry name" value="ASKHA_NBD_FGGY_FK"/>
    <property type="match status" value="1"/>
</dbReference>
<sequence>MLLVGLDVGTTTVKAVVFDEHGTALAEGRADTPWSVSPQGVQLEAAGLLEAAALALTCALASAPAGPVASIGITGMGESGVLIGPDGKEVGPVIAWHDRRDLAELESLRSDISGDAFSVRTGLPMTEQWSLTKHRWLLSHLPDTRRATMRLSIPEWIAFSLGGAPVSEFSLASRTGWLDLASRTWWTETLEWSGATRSLLPELVMAGTNLGAVSADAGLNSLTGAVIAVAGHDHQAAVAGAGAHLPGDVLDSCGTAEALVRVIEPALSETALLELTSAGVTAGWSVFEDKWTLLGGTQAGLVLRNVLTTLHLDSAAIADLDANPSQGDSPIQVTIDAGQGVSIQGATGATSKADIWRAALDAVTRQAAEVHSLMTRAVGSPSRMVVTGGWSRSSGLLQSKERVFGALTVSPVRESGARGAAFFGGLAAGIYGSAADFPSGAGQNPSTNTALQTEKAL</sequence>
<dbReference type="InterPro" id="IPR043129">
    <property type="entry name" value="ATPase_NBD"/>
</dbReference>
<dbReference type="AlphaFoldDB" id="A1R1Q5"/>
<dbReference type="SUPFAM" id="SSF53067">
    <property type="entry name" value="Actin-like ATPase domain"/>
    <property type="match status" value="2"/>
</dbReference>
<gene>
    <name evidence="6" type="ordered locus">AAur_0351</name>
</gene>
<dbReference type="InterPro" id="IPR050406">
    <property type="entry name" value="FGGY_Carb_Kinase"/>
</dbReference>
<feature type="domain" description="Carbohydrate kinase FGGY N-terminal" evidence="5">
    <location>
        <begin position="3"/>
        <end position="240"/>
    </location>
</feature>
<dbReference type="Pfam" id="PF00370">
    <property type="entry name" value="FGGY_N"/>
    <property type="match status" value="1"/>
</dbReference>
<proteinExistence type="inferred from homology"/>
<feature type="compositionally biased region" description="Polar residues" evidence="4">
    <location>
        <begin position="441"/>
        <end position="457"/>
    </location>
</feature>
<evidence type="ECO:0000256" key="3">
    <source>
        <dbReference type="ARBA" id="ARBA00022777"/>
    </source>
</evidence>
<dbReference type="InterPro" id="IPR018484">
    <property type="entry name" value="FGGY_N"/>
</dbReference>
<evidence type="ECO:0000256" key="1">
    <source>
        <dbReference type="ARBA" id="ARBA00009156"/>
    </source>
</evidence>
<keyword evidence="3 6" id="KW-0418">Kinase</keyword>
<accession>A1R1Q5</accession>
<protein>
    <submittedName>
        <fullName evidence="6">Carbohydrate kinase</fullName>
    </submittedName>
</protein>
<evidence type="ECO:0000313" key="6">
    <source>
        <dbReference type="EMBL" id="ABM10255.1"/>
    </source>
</evidence>